<dbReference type="eggNOG" id="ENOG5033Y89">
    <property type="taxonomic scope" value="Bacteria"/>
</dbReference>
<name>V6Q550_9ENTE</name>
<protein>
    <submittedName>
        <fullName evidence="1">Uncharacterized protein</fullName>
    </submittedName>
</protein>
<reference evidence="1 2" key="1">
    <citation type="journal article" date="2013" name="Genome Announc.">
        <title>High-Quality Draft Genome Sequence of Vagococcus lutrae Strain LBD1, Isolated from the Largemouth Bass Micropterus salmoides.</title>
        <authorList>
            <person name="Lebreton F."/>
            <person name="Valentino M.D."/>
            <person name="Duncan L.B."/>
            <person name="Zeng Q."/>
            <person name="Manson McGuire A."/>
            <person name="Earl A.M."/>
            <person name="Gilmore M.S."/>
        </authorList>
    </citation>
    <scope>NUCLEOTIDE SEQUENCE [LARGE SCALE GENOMIC DNA]</scope>
    <source>
        <strain evidence="1 2">LBD1</strain>
    </source>
</reference>
<dbReference type="RefSeq" id="WP_023606311.1">
    <property type="nucleotide sequence ID" value="NZ_AYSH01000013.1"/>
</dbReference>
<dbReference type="EMBL" id="AYSH01000013">
    <property type="protein sequence ID" value="EST89877.1"/>
    <property type="molecule type" value="Genomic_DNA"/>
</dbReference>
<gene>
    <name evidence="1" type="ORF">T233_00983</name>
</gene>
<evidence type="ECO:0000313" key="2">
    <source>
        <dbReference type="Proteomes" id="UP000018126"/>
    </source>
</evidence>
<dbReference type="AlphaFoldDB" id="V6Q550"/>
<proteinExistence type="predicted"/>
<accession>V6Q550</accession>
<dbReference type="Proteomes" id="UP000018126">
    <property type="component" value="Unassembled WGS sequence"/>
</dbReference>
<evidence type="ECO:0000313" key="1">
    <source>
        <dbReference type="EMBL" id="EST89877.1"/>
    </source>
</evidence>
<organism evidence="1 2">
    <name type="scientific">Vagococcus lutrae LBD1</name>
    <dbReference type="NCBI Taxonomy" id="1408226"/>
    <lineage>
        <taxon>Bacteria</taxon>
        <taxon>Bacillati</taxon>
        <taxon>Bacillota</taxon>
        <taxon>Bacilli</taxon>
        <taxon>Lactobacillales</taxon>
        <taxon>Enterococcaceae</taxon>
        <taxon>Vagococcus</taxon>
    </lineage>
</organism>
<sequence>MIKKITSKNNSVFLFKDIPHKQRNQTGIASGESVLLSIYEYDDFYFTKDINLIKYDSIIFTEEPTQLEIDFFNFMSKEKNTKYSASLIKKYNISKYIHFLPRVKYSQFNENDNIIVRGKLTFKDSIYQNKLPKILLNDKEIDLIDNSYFEYILPKNSAVDILNFKLDFPKQTITRSYKIKTI</sequence>
<comment type="caution">
    <text evidence="1">The sequence shown here is derived from an EMBL/GenBank/DDBJ whole genome shotgun (WGS) entry which is preliminary data.</text>
</comment>
<keyword evidence="2" id="KW-1185">Reference proteome</keyword>
<dbReference type="STRING" id="1408226.T233_00983"/>